<reference evidence="1" key="1">
    <citation type="journal article" date="2014" name="Int. J. Syst. Evol. Microbiol.">
        <title>Complete genome sequence of Corynebacterium casei LMG S-19264T (=DSM 44701T), isolated from a smear-ripened cheese.</title>
        <authorList>
            <consortium name="US DOE Joint Genome Institute (JGI-PGF)"/>
            <person name="Walter F."/>
            <person name="Albersmeier A."/>
            <person name="Kalinowski J."/>
            <person name="Ruckert C."/>
        </authorList>
    </citation>
    <scope>NUCLEOTIDE SEQUENCE</scope>
    <source>
        <strain evidence="1">VKM B-2935</strain>
    </source>
</reference>
<evidence type="ECO:0000313" key="2">
    <source>
        <dbReference type="Proteomes" id="UP001143328"/>
    </source>
</evidence>
<gene>
    <name evidence="1" type="ORF">GCM10017655_21660</name>
</gene>
<sequence>MATKDISDWQVCAAVYDMRQRQLNGEPSALAGQVVIEILQATSGAPKKVCERALERAFRHGLVETGMWFHGGWLTHDGILLLYLNDGQH</sequence>
<protein>
    <submittedName>
        <fullName evidence="1">Uncharacterized protein</fullName>
    </submittedName>
</protein>
<reference evidence="1" key="2">
    <citation type="submission" date="2023-01" db="EMBL/GenBank/DDBJ databases">
        <authorList>
            <person name="Sun Q."/>
            <person name="Evtushenko L."/>
        </authorList>
    </citation>
    <scope>NUCLEOTIDE SEQUENCE</scope>
    <source>
        <strain evidence="1">VKM B-2935</strain>
    </source>
</reference>
<comment type="caution">
    <text evidence="1">The sequence shown here is derived from an EMBL/GenBank/DDBJ whole genome shotgun (WGS) entry which is preliminary data.</text>
</comment>
<dbReference type="RefSeq" id="WP_271195311.1">
    <property type="nucleotide sequence ID" value="NZ_BSFN01000005.1"/>
</dbReference>
<proteinExistence type="predicted"/>
<dbReference type="Proteomes" id="UP001143328">
    <property type="component" value="Unassembled WGS sequence"/>
</dbReference>
<name>A0A9W6K7X1_9PSED</name>
<organism evidence="1 2">
    <name type="scientific">Pseudomonas turukhanskensis</name>
    <dbReference type="NCBI Taxonomy" id="1806536"/>
    <lineage>
        <taxon>Bacteria</taxon>
        <taxon>Pseudomonadati</taxon>
        <taxon>Pseudomonadota</taxon>
        <taxon>Gammaproteobacteria</taxon>
        <taxon>Pseudomonadales</taxon>
        <taxon>Pseudomonadaceae</taxon>
        <taxon>Pseudomonas</taxon>
    </lineage>
</organism>
<dbReference type="EMBL" id="BSFN01000005">
    <property type="protein sequence ID" value="GLK89104.1"/>
    <property type="molecule type" value="Genomic_DNA"/>
</dbReference>
<accession>A0A9W6K7X1</accession>
<evidence type="ECO:0000313" key="1">
    <source>
        <dbReference type="EMBL" id="GLK89104.1"/>
    </source>
</evidence>
<dbReference type="AlphaFoldDB" id="A0A9W6K7X1"/>
<keyword evidence="2" id="KW-1185">Reference proteome</keyword>